<dbReference type="OrthoDB" id="4991875at2759"/>
<protein>
    <submittedName>
        <fullName evidence="1">Uncharacterized protein</fullName>
    </submittedName>
</protein>
<dbReference type="AlphaFoldDB" id="R8BAT3"/>
<keyword evidence="2" id="KW-1185">Reference proteome</keyword>
<dbReference type="EMBL" id="KB933348">
    <property type="protein sequence ID" value="EON96396.1"/>
    <property type="molecule type" value="Genomic_DNA"/>
</dbReference>
<organism evidence="1 2">
    <name type="scientific">Phaeoacremonium minimum (strain UCR-PA7)</name>
    <name type="common">Esca disease fungus</name>
    <name type="synonym">Togninia minima</name>
    <dbReference type="NCBI Taxonomy" id="1286976"/>
    <lineage>
        <taxon>Eukaryota</taxon>
        <taxon>Fungi</taxon>
        <taxon>Dikarya</taxon>
        <taxon>Ascomycota</taxon>
        <taxon>Pezizomycotina</taxon>
        <taxon>Sordariomycetes</taxon>
        <taxon>Sordariomycetidae</taxon>
        <taxon>Togniniales</taxon>
        <taxon>Togniniaceae</taxon>
        <taxon>Phaeoacremonium</taxon>
    </lineage>
</organism>
<accession>R8BAT3</accession>
<dbReference type="Proteomes" id="UP000014074">
    <property type="component" value="Unassembled WGS sequence"/>
</dbReference>
<evidence type="ECO:0000313" key="2">
    <source>
        <dbReference type="Proteomes" id="UP000014074"/>
    </source>
</evidence>
<evidence type="ECO:0000313" key="1">
    <source>
        <dbReference type="EMBL" id="EON96396.1"/>
    </source>
</evidence>
<dbReference type="eggNOG" id="ENOG502RPUX">
    <property type="taxonomic scope" value="Eukaryota"/>
</dbReference>
<dbReference type="PANTHER" id="PTHR40640">
    <property type="entry name" value="ANCHORED GLYCOPROTEIN, PUTATIVE (AFU_ORTHOLOGUE AFUA_8G04860)-RELATED"/>
    <property type="match status" value="1"/>
</dbReference>
<sequence length="183" mass="19404">MHELQDDSETLYTIFCADQTANNCQIDGDLPFTFAEGPKTLHFSGADPGTITAALDCQLQGTTAAVCRGYSSFGEDYYAVTGATETAWTRTMSGDDIHWGILTLSSPAPPPDTVDIDGTPIATETSPGETANPTDTEWFFPTSTGGSSTPTSTVPSALAAPRLDGSMWRTMYAVVMVLAVNFL</sequence>
<dbReference type="GeneID" id="19328925"/>
<name>R8BAT3_PHAM7</name>
<dbReference type="PANTHER" id="PTHR40640:SF1">
    <property type="entry name" value="ANCHORED GLYCOPROTEIN, PUTATIVE (AFU_ORTHOLOGUE AFUA_8G04860)-RELATED"/>
    <property type="match status" value="1"/>
</dbReference>
<dbReference type="RefSeq" id="XP_007918814.1">
    <property type="nucleotide sequence ID" value="XM_007920623.1"/>
</dbReference>
<reference evidence="2" key="1">
    <citation type="journal article" date="2013" name="Genome Announc.">
        <title>Draft genome sequence of the ascomycete Phaeoacremonium aleophilum strain UCR-PA7, a causal agent of the esca disease complex in grapevines.</title>
        <authorList>
            <person name="Blanco-Ulate B."/>
            <person name="Rolshausen P."/>
            <person name="Cantu D."/>
        </authorList>
    </citation>
    <scope>NUCLEOTIDE SEQUENCE [LARGE SCALE GENOMIC DNA]</scope>
    <source>
        <strain evidence="2">UCR-PA7</strain>
    </source>
</reference>
<gene>
    <name evidence="1" type="ORF">UCRPA7_8104</name>
</gene>
<dbReference type="KEGG" id="tmn:UCRPA7_8104"/>
<dbReference type="HOGENOM" id="CLU_1476144_0_0_1"/>
<proteinExistence type="predicted"/>